<dbReference type="Gene3D" id="1.10.1780.10">
    <property type="entry name" value="Clp, N-terminal domain"/>
    <property type="match status" value="1"/>
</dbReference>
<accession>A0ABV3BBB6</accession>
<feature type="region of interest" description="Disordered" evidence="2">
    <location>
        <begin position="101"/>
        <end position="165"/>
    </location>
</feature>
<keyword evidence="5" id="KW-1185">Reference proteome</keyword>
<dbReference type="InterPro" id="IPR004176">
    <property type="entry name" value="Clp_R_N"/>
</dbReference>
<dbReference type="PROSITE" id="PS51903">
    <property type="entry name" value="CLP_R"/>
    <property type="match status" value="1"/>
</dbReference>
<protein>
    <submittedName>
        <fullName evidence="4">Clp protease N-terminal domain-containing protein</fullName>
    </submittedName>
</protein>
<organism evidence="4 5">
    <name type="scientific">Streptomyces neyagawaensis</name>
    <dbReference type="NCBI Taxonomy" id="42238"/>
    <lineage>
        <taxon>Bacteria</taxon>
        <taxon>Bacillati</taxon>
        <taxon>Actinomycetota</taxon>
        <taxon>Actinomycetes</taxon>
        <taxon>Kitasatosporales</taxon>
        <taxon>Streptomycetaceae</taxon>
        <taxon>Streptomyces</taxon>
    </lineage>
</organism>
<dbReference type="EMBL" id="JBEYXT010000363">
    <property type="protein sequence ID" value="MEU6806747.1"/>
    <property type="molecule type" value="Genomic_DNA"/>
</dbReference>
<dbReference type="Proteomes" id="UP001551189">
    <property type="component" value="Unassembled WGS sequence"/>
</dbReference>
<evidence type="ECO:0000259" key="3">
    <source>
        <dbReference type="PROSITE" id="PS51903"/>
    </source>
</evidence>
<dbReference type="InterPro" id="IPR036628">
    <property type="entry name" value="Clp_N_dom_sf"/>
</dbReference>
<keyword evidence="4" id="KW-0378">Hydrolase</keyword>
<sequence length="224" mass="23447">MFERFTKDARAVVLAAVDHAQRSSADKVTEEHLLLALLDRRASRASFALASLGLADNRGSVAQALADARRRGGLTRADADALSDLGIDLARIVSRVEEAHGAGALEPGRRRGDSGADGEAGGAGDDDGSGGERFGRRGGGRGGGGRSGRARRSGHRPFTRDAKDVLTRSLRVAQSHSDRHIGDEHLLLALTTRPGVPAEVLADHGVTYASLERVLYGAGEARAS</sequence>
<reference evidence="4 5" key="1">
    <citation type="submission" date="2024-06" db="EMBL/GenBank/DDBJ databases">
        <title>The Natural Products Discovery Center: Release of the First 8490 Sequenced Strains for Exploring Actinobacteria Biosynthetic Diversity.</title>
        <authorList>
            <person name="Kalkreuter E."/>
            <person name="Kautsar S.A."/>
            <person name="Yang D."/>
            <person name="Bader C.D."/>
            <person name="Teijaro C.N."/>
            <person name="Fluegel L."/>
            <person name="Davis C.M."/>
            <person name="Simpson J.R."/>
            <person name="Lauterbach L."/>
            <person name="Steele A.D."/>
            <person name="Gui C."/>
            <person name="Meng S."/>
            <person name="Li G."/>
            <person name="Viehrig K."/>
            <person name="Ye F."/>
            <person name="Su P."/>
            <person name="Kiefer A.F."/>
            <person name="Nichols A."/>
            <person name="Cepeda A.J."/>
            <person name="Yan W."/>
            <person name="Fan B."/>
            <person name="Jiang Y."/>
            <person name="Adhikari A."/>
            <person name="Zheng C.-J."/>
            <person name="Schuster L."/>
            <person name="Cowan T.M."/>
            <person name="Smanski M.J."/>
            <person name="Chevrette M.G."/>
            <person name="De Carvalho L.P.S."/>
            <person name="Shen B."/>
        </authorList>
    </citation>
    <scope>NUCLEOTIDE SEQUENCE [LARGE SCALE GENOMIC DNA]</scope>
    <source>
        <strain evidence="4 5">NPDC046851</strain>
    </source>
</reference>
<evidence type="ECO:0000313" key="5">
    <source>
        <dbReference type="Proteomes" id="UP001551189"/>
    </source>
</evidence>
<comment type="caution">
    <text evidence="4">The sequence shown here is derived from an EMBL/GenBank/DDBJ whole genome shotgun (WGS) entry which is preliminary data.</text>
</comment>
<feature type="compositionally biased region" description="Basic residues" evidence="2">
    <location>
        <begin position="148"/>
        <end position="157"/>
    </location>
</feature>
<evidence type="ECO:0000313" key="4">
    <source>
        <dbReference type="EMBL" id="MEU6806747.1"/>
    </source>
</evidence>
<evidence type="ECO:0000256" key="1">
    <source>
        <dbReference type="PROSITE-ProRule" id="PRU01251"/>
    </source>
</evidence>
<name>A0ABV3BBB6_9ACTN</name>
<dbReference type="GO" id="GO:0008233">
    <property type="term" value="F:peptidase activity"/>
    <property type="evidence" value="ECO:0007669"/>
    <property type="project" value="UniProtKB-KW"/>
</dbReference>
<dbReference type="RefSeq" id="WP_359702586.1">
    <property type="nucleotide sequence ID" value="NZ_JBEYXT010000363.1"/>
</dbReference>
<dbReference type="GO" id="GO:0006508">
    <property type="term" value="P:proteolysis"/>
    <property type="evidence" value="ECO:0007669"/>
    <property type="project" value="UniProtKB-KW"/>
</dbReference>
<dbReference type="SUPFAM" id="SSF81923">
    <property type="entry name" value="Double Clp-N motif"/>
    <property type="match status" value="2"/>
</dbReference>
<evidence type="ECO:0000256" key="2">
    <source>
        <dbReference type="SAM" id="MobiDB-lite"/>
    </source>
</evidence>
<dbReference type="Pfam" id="PF02861">
    <property type="entry name" value="Clp_N"/>
    <property type="match status" value="2"/>
</dbReference>
<proteinExistence type="predicted"/>
<gene>
    <name evidence="4" type="ORF">ABZ931_38115</name>
</gene>
<keyword evidence="4" id="KW-0645">Protease</keyword>
<feature type="domain" description="Clp R" evidence="3">
    <location>
        <begin position="2"/>
        <end position="224"/>
    </location>
</feature>
<keyword evidence="1" id="KW-0677">Repeat</keyword>